<dbReference type="InterPro" id="IPR036163">
    <property type="entry name" value="HMA_dom_sf"/>
</dbReference>
<dbReference type="Proteomes" id="UP000247118">
    <property type="component" value="Chromosome"/>
</dbReference>
<feature type="transmembrane region" description="Helical" evidence="12">
    <location>
        <begin position="215"/>
        <end position="235"/>
    </location>
</feature>
<dbReference type="GO" id="GO:0055070">
    <property type="term" value="P:copper ion homeostasis"/>
    <property type="evidence" value="ECO:0007669"/>
    <property type="project" value="TreeGrafter"/>
</dbReference>
<dbReference type="FunFam" id="2.70.150.10:FF:000002">
    <property type="entry name" value="Copper-transporting ATPase 1, putative"/>
    <property type="match status" value="1"/>
</dbReference>
<keyword evidence="12" id="KW-1003">Cell membrane</keyword>
<comment type="catalytic activity">
    <reaction evidence="10">
        <text>ATP + H2O = ADP + phosphate + H(+)</text>
        <dbReference type="Rhea" id="RHEA:13065"/>
        <dbReference type="ChEBI" id="CHEBI:15377"/>
        <dbReference type="ChEBI" id="CHEBI:15378"/>
        <dbReference type="ChEBI" id="CHEBI:30616"/>
        <dbReference type="ChEBI" id="CHEBI:43474"/>
        <dbReference type="ChEBI" id="CHEBI:456216"/>
    </reaction>
</comment>
<dbReference type="InterPro" id="IPR036412">
    <property type="entry name" value="HAD-like_sf"/>
</dbReference>
<keyword evidence="4 12" id="KW-0479">Metal-binding</keyword>
<evidence type="ECO:0000256" key="4">
    <source>
        <dbReference type="ARBA" id="ARBA00022723"/>
    </source>
</evidence>
<gene>
    <name evidence="15" type="ORF">DLJ61_13660</name>
</gene>
<keyword evidence="3 12" id="KW-0812">Transmembrane</keyword>
<dbReference type="Gene3D" id="2.70.150.10">
    <property type="entry name" value="Calcium-transporting ATPase, cytoplasmic transduction domain A"/>
    <property type="match status" value="1"/>
</dbReference>
<dbReference type="InterPro" id="IPR023298">
    <property type="entry name" value="ATPase_P-typ_TM_dom_sf"/>
</dbReference>
<dbReference type="SUPFAM" id="SSF81653">
    <property type="entry name" value="Calcium ATPase, transduction domain A"/>
    <property type="match status" value="1"/>
</dbReference>
<evidence type="ECO:0000256" key="1">
    <source>
        <dbReference type="ARBA" id="ARBA00004651"/>
    </source>
</evidence>
<dbReference type="GO" id="GO:0005886">
    <property type="term" value="C:plasma membrane"/>
    <property type="evidence" value="ECO:0007669"/>
    <property type="project" value="UniProtKB-SubCell"/>
</dbReference>
<feature type="compositionally biased region" description="Low complexity" evidence="13">
    <location>
        <begin position="762"/>
        <end position="778"/>
    </location>
</feature>
<dbReference type="NCBIfam" id="TIGR01525">
    <property type="entry name" value="ATPase-IB_hvy"/>
    <property type="match status" value="1"/>
</dbReference>
<evidence type="ECO:0000256" key="3">
    <source>
        <dbReference type="ARBA" id="ARBA00022692"/>
    </source>
</evidence>
<comment type="similarity">
    <text evidence="2 12">Belongs to the cation transport ATPase (P-type) (TC 3.A.3) family. Type IB subfamily.</text>
</comment>
<dbReference type="PROSITE" id="PS50846">
    <property type="entry name" value="HMA_2"/>
    <property type="match status" value="1"/>
</dbReference>
<feature type="domain" description="HMA" evidence="14">
    <location>
        <begin position="20"/>
        <end position="84"/>
    </location>
</feature>
<dbReference type="PROSITE" id="PS01229">
    <property type="entry name" value="COF_2"/>
    <property type="match status" value="1"/>
</dbReference>
<feature type="transmembrane region" description="Helical" evidence="12">
    <location>
        <begin position="397"/>
        <end position="424"/>
    </location>
</feature>
<feature type="transmembrane region" description="Helical" evidence="12">
    <location>
        <begin position="136"/>
        <end position="154"/>
    </location>
</feature>
<dbReference type="InterPro" id="IPR059000">
    <property type="entry name" value="ATPase_P-type_domA"/>
</dbReference>
<evidence type="ECO:0000256" key="13">
    <source>
        <dbReference type="SAM" id="MobiDB-lite"/>
    </source>
</evidence>
<evidence type="ECO:0000256" key="9">
    <source>
        <dbReference type="ARBA" id="ARBA00023136"/>
    </source>
</evidence>
<dbReference type="KEGG" id="gta:BCM27_13540"/>
<proteinExistence type="inferred from homology"/>
<evidence type="ECO:0000259" key="14">
    <source>
        <dbReference type="PROSITE" id="PS50846"/>
    </source>
</evidence>
<organism evidence="15 16">
    <name type="scientific">Gordonia terrae</name>
    <dbReference type="NCBI Taxonomy" id="2055"/>
    <lineage>
        <taxon>Bacteria</taxon>
        <taxon>Bacillati</taxon>
        <taxon>Actinomycetota</taxon>
        <taxon>Actinomycetes</taxon>
        <taxon>Mycobacteriales</taxon>
        <taxon>Gordoniaceae</taxon>
        <taxon>Gordonia</taxon>
    </lineage>
</organism>
<reference evidence="15 16" key="1">
    <citation type="submission" date="2018-05" db="EMBL/GenBank/DDBJ databases">
        <title>Complete genome sequence of Gordonia terrae NRRL B-16283.</title>
        <authorList>
            <person name="Garlena R.A."/>
            <person name="Russell D.A."/>
            <person name="Hatfull G.F."/>
        </authorList>
    </citation>
    <scope>NUCLEOTIDE SEQUENCE [LARGE SCALE GENOMIC DNA]</scope>
    <source>
        <strain evidence="15 16">NRRL B-16283</strain>
    </source>
</reference>
<evidence type="ECO:0000256" key="7">
    <source>
        <dbReference type="ARBA" id="ARBA00022967"/>
    </source>
</evidence>
<dbReference type="InterPro" id="IPR008250">
    <property type="entry name" value="ATPase_P-typ_transduc_dom_A_sf"/>
</dbReference>
<dbReference type="GO" id="GO:0016887">
    <property type="term" value="F:ATP hydrolysis activity"/>
    <property type="evidence" value="ECO:0007669"/>
    <property type="project" value="InterPro"/>
</dbReference>
<dbReference type="NCBIfam" id="TIGR01494">
    <property type="entry name" value="ATPase_P-type"/>
    <property type="match status" value="1"/>
</dbReference>
<keyword evidence="5 12" id="KW-0547">Nucleotide-binding</keyword>
<dbReference type="Gene3D" id="3.40.50.1000">
    <property type="entry name" value="HAD superfamily/HAD-like"/>
    <property type="match status" value="1"/>
</dbReference>
<evidence type="ECO:0000313" key="16">
    <source>
        <dbReference type="Proteomes" id="UP000247118"/>
    </source>
</evidence>
<dbReference type="Pfam" id="PF00122">
    <property type="entry name" value="E1-E2_ATPase"/>
    <property type="match status" value="1"/>
</dbReference>
<dbReference type="SFLD" id="SFLDS00003">
    <property type="entry name" value="Haloacid_Dehalogenase"/>
    <property type="match status" value="1"/>
</dbReference>
<dbReference type="PROSITE" id="PS01047">
    <property type="entry name" value="HMA_1"/>
    <property type="match status" value="1"/>
</dbReference>
<evidence type="ECO:0000256" key="11">
    <source>
        <dbReference type="ARBA" id="ARBA00074171"/>
    </source>
</evidence>
<dbReference type="PRINTS" id="PR00119">
    <property type="entry name" value="CATATPASE"/>
</dbReference>
<dbReference type="Pfam" id="PF00403">
    <property type="entry name" value="HMA"/>
    <property type="match status" value="1"/>
</dbReference>
<evidence type="ECO:0000256" key="10">
    <source>
        <dbReference type="ARBA" id="ARBA00049360"/>
    </source>
</evidence>
<dbReference type="PROSITE" id="PS00154">
    <property type="entry name" value="ATPASE_E1_E2"/>
    <property type="match status" value="1"/>
</dbReference>
<feature type="region of interest" description="Disordered" evidence="13">
    <location>
        <begin position="762"/>
        <end position="785"/>
    </location>
</feature>
<dbReference type="InterPro" id="IPR017969">
    <property type="entry name" value="Heavy-metal-associated_CS"/>
</dbReference>
<dbReference type="InterPro" id="IPR027256">
    <property type="entry name" value="P-typ_ATPase_IB"/>
</dbReference>
<evidence type="ECO:0000256" key="6">
    <source>
        <dbReference type="ARBA" id="ARBA00022840"/>
    </source>
</evidence>
<feature type="transmembrane region" description="Helical" evidence="12">
    <location>
        <begin position="113"/>
        <end position="130"/>
    </location>
</feature>
<dbReference type="Pfam" id="PF00702">
    <property type="entry name" value="Hydrolase"/>
    <property type="match status" value="1"/>
</dbReference>
<dbReference type="InterPro" id="IPR023214">
    <property type="entry name" value="HAD_sf"/>
</dbReference>
<feature type="transmembrane region" description="Helical" evidence="12">
    <location>
        <begin position="372"/>
        <end position="391"/>
    </location>
</feature>
<comment type="subcellular location">
    <subcellularLocation>
        <location evidence="1">Cell membrane</location>
        <topology evidence="1">Multi-pass membrane protein</topology>
    </subcellularLocation>
</comment>
<dbReference type="AlphaFoldDB" id="A0AAD0K9V9"/>
<protein>
    <recommendedName>
        <fullName evidence="11">Cation-transporting P-type ATPase B</fullName>
    </recommendedName>
</protein>
<dbReference type="InterPro" id="IPR044492">
    <property type="entry name" value="P_typ_ATPase_HD_dom"/>
</dbReference>
<evidence type="ECO:0000256" key="12">
    <source>
        <dbReference type="RuleBase" id="RU362081"/>
    </source>
</evidence>
<feature type="transmembrane region" description="Helical" evidence="12">
    <location>
        <begin position="174"/>
        <end position="195"/>
    </location>
</feature>
<keyword evidence="8 12" id="KW-1133">Transmembrane helix</keyword>
<dbReference type="GO" id="GO:0043682">
    <property type="term" value="F:P-type divalent copper transporter activity"/>
    <property type="evidence" value="ECO:0007669"/>
    <property type="project" value="TreeGrafter"/>
</dbReference>
<dbReference type="SUPFAM" id="SSF56784">
    <property type="entry name" value="HAD-like"/>
    <property type="match status" value="1"/>
</dbReference>
<dbReference type="SUPFAM" id="SSF81665">
    <property type="entry name" value="Calcium ATPase, transmembrane domain M"/>
    <property type="match status" value="1"/>
</dbReference>
<keyword evidence="7" id="KW-1278">Translocase</keyword>
<dbReference type="SFLD" id="SFLDF00027">
    <property type="entry name" value="p-type_atpase"/>
    <property type="match status" value="1"/>
</dbReference>
<dbReference type="EMBL" id="CP029604">
    <property type="protein sequence ID" value="AWO84418.1"/>
    <property type="molecule type" value="Genomic_DNA"/>
</dbReference>
<dbReference type="NCBIfam" id="TIGR01511">
    <property type="entry name" value="ATPase-IB1_Cu"/>
    <property type="match status" value="1"/>
</dbReference>
<feature type="transmembrane region" description="Helical" evidence="12">
    <location>
        <begin position="735"/>
        <end position="753"/>
    </location>
</feature>
<dbReference type="InterPro" id="IPR018303">
    <property type="entry name" value="ATPase_P-typ_P_site"/>
</dbReference>
<dbReference type="PANTHER" id="PTHR43520">
    <property type="entry name" value="ATP7, ISOFORM B"/>
    <property type="match status" value="1"/>
</dbReference>
<keyword evidence="6 12" id="KW-0067">ATP-binding</keyword>
<accession>A0AAD0K9V9</accession>
<evidence type="ECO:0000256" key="8">
    <source>
        <dbReference type="ARBA" id="ARBA00022989"/>
    </source>
</evidence>
<dbReference type="InterPro" id="IPR001757">
    <property type="entry name" value="P_typ_ATPase"/>
</dbReference>
<evidence type="ECO:0000313" key="15">
    <source>
        <dbReference type="EMBL" id="AWO84418.1"/>
    </source>
</evidence>
<dbReference type="InterPro" id="IPR023299">
    <property type="entry name" value="ATPase_P-typ_cyto_dom_N"/>
</dbReference>
<dbReference type="GO" id="GO:0005507">
    <property type="term" value="F:copper ion binding"/>
    <property type="evidence" value="ECO:0007669"/>
    <property type="project" value="TreeGrafter"/>
</dbReference>
<dbReference type="SFLD" id="SFLDG00002">
    <property type="entry name" value="C1.7:_P-type_atpase_like"/>
    <property type="match status" value="1"/>
</dbReference>
<dbReference type="PANTHER" id="PTHR43520:SF8">
    <property type="entry name" value="P-TYPE CU(+) TRANSPORTER"/>
    <property type="match status" value="1"/>
</dbReference>
<dbReference type="GeneID" id="32688827"/>
<dbReference type="InterPro" id="IPR006121">
    <property type="entry name" value="HMA_dom"/>
</dbReference>
<dbReference type="Gene3D" id="3.30.70.100">
    <property type="match status" value="1"/>
</dbReference>
<dbReference type="GO" id="GO:0005524">
    <property type="term" value="F:ATP binding"/>
    <property type="evidence" value="ECO:0007669"/>
    <property type="project" value="UniProtKB-UniRule"/>
</dbReference>
<dbReference type="Gene3D" id="3.40.1110.10">
    <property type="entry name" value="Calcium-transporting ATPase, cytoplasmic domain N"/>
    <property type="match status" value="1"/>
</dbReference>
<keyword evidence="9 12" id="KW-0472">Membrane</keyword>
<feature type="transmembrane region" description="Helical" evidence="12">
    <location>
        <begin position="713"/>
        <end position="729"/>
    </location>
</feature>
<evidence type="ECO:0000256" key="2">
    <source>
        <dbReference type="ARBA" id="ARBA00006024"/>
    </source>
</evidence>
<evidence type="ECO:0000256" key="5">
    <source>
        <dbReference type="ARBA" id="ARBA00022741"/>
    </source>
</evidence>
<name>A0AAD0K9V9_9ACTN</name>
<sequence>MTTSAPIHPPTATAERTGMADIELAVSGMTCASCAARIERTLNKLDGVSASVNYATEKAHVTTHAGVDPHLLIETIEQAGYRAALPATPTKGAALDDDPSDDDGELVALRHRLIGAVVLSVPVIALAMVPAWQFTYWQWASLTLAAPVIVWAAWPFHRAALLNLRHGAATMDTLISVGTTAALLWSLYALFFGTAGQPGMTHGLTLTVSASDGAGNIYLEVAAGVTMFVLAGRYFEKRSKGRAGAALRALLELGAKDVTVLRDGHQHRIPIGELAVDDEFIVRPGEKIASDGVVVSGTSAVDASMVTGESMPVQVAPADTVTGGTVNAGGHLRVRASRVGADTQLAQMAAMVERAQTGKAHAQRLADRISSVFVPVVIVIAVAVLGAWIGAGYPLQAAFTAAVAVLIIACPCALGLATPTALLVGTGRGAQLGIVIKGPEVLESTRTVDTVVLDKTGTITTGQMTLVQVTTSPSTTRDDVLALAGAVENASEHPVAAAIAAGAAAEVGPLDQVEDFRNFEGRGVRGTVQGRVVTVGRPTLLAEHDIAVDDPHLTEAQTAAEEAGQTAVLVAWDGRAHAVLTVADAIKPTSAHAITRLTALGMTPILLTGDNQTVADTVAAEVGIDTVIANVLPADKAAVITDLQSEGKVVAMIGDGVNDAAALAHADLGLAMGTGTDAAMHAADITLVRADLNAAADAIALARTTLKTIKTNLFWAFAYNVAAIPLAALGLLNPMLAGAAMAFSSVFVVSNSLRLRAFTSPAHSASTTPSTNPSTHTPKGYKVTV</sequence>
<dbReference type="RefSeq" id="WP_004018635.1">
    <property type="nucleotide sequence ID" value="NZ_CABEIC010000002.1"/>
</dbReference>
<dbReference type="SUPFAM" id="SSF55008">
    <property type="entry name" value="HMA, heavy metal-associated domain"/>
    <property type="match status" value="1"/>
</dbReference>
<dbReference type="CDD" id="cd02094">
    <property type="entry name" value="P-type_ATPase_Cu-like"/>
    <property type="match status" value="1"/>
</dbReference>
<dbReference type="FunFam" id="3.30.70.100:FF:000005">
    <property type="entry name" value="Copper-exporting P-type ATPase A"/>
    <property type="match status" value="1"/>
</dbReference>
<dbReference type="CDD" id="cd00371">
    <property type="entry name" value="HMA"/>
    <property type="match status" value="1"/>
</dbReference>
<dbReference type="PRINTS" id="PR00943">
    <property type="entry name" value="CUATPASE"/>
</dbReference>